<dbReference type="KEGG" id="cok:COCCU_07030"/>
<name>A0A6B8WBF4_9CORY</name>
<evidence type="ECO:0000313" key="2">
    <source>
        <dbReference type="Proteomes" id="UP000424462"/>
    </source>
</evidence>
<evidence type="ECO:0000313" key="1">
    <source>
        <dbReference type="EMBL" id="QGU07340.1"/>
    </source>
</evidence>
<keyword evidence="2" id="KW-1185">Reference proteome</keyword>
<sequence length="583" mass="64611">MITTLDDERPPKTQTLHAVEYDAAGRTIVRLVPETLVEAENLMLTELGVLPRDRTPVGITTSRAIGFPAWVIMTDPDNAARALSLVEELEWARRRAGKKKKQVKDRFDELAIELAESVPHFLPSFLEEGARIFAREEVDSYAKQLFGKAREAEKTHGLEIDAERHRAAFEEFGAMGVVGNKELTAEAKSAMDRYADPADAFDHVVGINAERCRGGAEPYLNLLKDLRRAGKMAGLSAPEADDRVFEAVLGTHGFHHTPRGTLEELRPSLVRHCRTRPATQDILLATPLQAVPADYSLALLADAGALDRVREDPQRWAAWLLNFLVGLQQGPRGQGLLLQEIVAAGERLRGAELQLNLATFSLNVLDALLEFGVQLKDPTPWSPRTFKIGWEEWARTRDSRRPLRFLAQDPELGARMVDYLPVSFFSGPPGTDPDYQALKNLFRQRITIPKTFNDPDDIRRVVRLIRETARVGGRHVVDYFPEEVAVMMDLEPAVVLTEVIRAPTSGLSGAQARAYTAAQAQALLDSSHLIEGTATRDHDRDLAASQLGDGHPHGLPEILAPLLSAVHQLSVSQATLRRSINRT</sequence>
<dbReference type="Proteomes" id="UP000424462">
    <property type="component" value="Chromosome"/>
</dbReference>
<protein>
    <submittedName>
        <fullName evidence="1">Uncharacterized protein</fullName>
    </submittedName>
</protein>
<proteinExistence type="predicted"/>
<dbReference type="AlphaFoldDB" id="A0A6B8WBF4"/>
<dbReference type="EMBL" id="CP046455">
    <property type="protein sequence ID" value="QGU07340.1"/>
    <property type="molecule type" value="Genomic_DNA"/>
</dbReference>
<organism evidence="1 2">
    <name type="scientific">Corynebacterium occultum</name>
    <dbReference type="NCBI Taxonomy" id="2675219"/>
    <lineage>
        <taxon>Bacteria</taxon>
        <taxon>Bacillati</taxon>
        <taxon>Actinomycetota</taxon>
        <taxon>Actinomycetes</taxon>
        <taxon>Mycobacteriales</taxon>
        <taxon>Corynebacteriaceae</taxon>
        <taxon>Corynebacterium</taxon>
    </lineage>
</organism>
<accession>A0A6B8WBF4</accession>
<gene>
    <name evidence="1" type="ORF">COCCU_07030</name>
</gene>
<reference evidence="1 2" key="1">
    <citation type="submission" date="2019-11" db="EMBL/GenBank/DDBJ databases">
        <title>Complete genome sequence of Corynebacterium kalinowskii 1959, a novel Corynebacterium species isolated from soil of a small paddock in Vilsendorf, Germany.</title>
        <authorList>
            <person name="Schaffert L."/>
            <person name="Ruwe M."/>
            <person name="Milse J."/>
            <person name="Hanuschka K."/>
            <person name="Ortseifen V."/>
            <person name="Droste J."/>
            <person name="Brandt D."/>
            <person name="Schlueter L."/>
            <person name="Kutter Y."/>
            <person name="Vinke S."/>
            <person name="Viehoefer P."/>
            <person name="Jacob L."/>
            <person name="Luebke N.-C."/>
            <person name="Schulte-Berndt E."/>
            <person name="Hain C."/>
            <person name="Linder M."/>
            <person name="Schmidt P."/>
            <person name="Wollenschlaeger L."/>
            <person name="Luttermann T."/>
            <person name="Thieme E."/>
            <person name="Hassa J."/>
            <person name="Haak M."/>
            <person name="Wittchen M."/>
            <person name="Mentz A."/>
            <person name="Persicke M."/>
            <person name="Busche T."/>
            <person name="Ruckert C."/>
        </authorList>
    </citation>
    <scope>NUCLEOTIDE SEQUENCE [LARGE SCALE GENOMIC DNA]</scope>
    <source>
        <strain evidence="1 2">2039</strain>
    </source>
</reference>
<dbReference type="RefSeq" id="WP_156230844.1">
    <property type="nucleotide sequence ID" value="NZ_CP046455.1"/>
</dbReference>